<dbReference type="GO" id="GO:0016491">
    <property type="term" value="F:oxidoreductase activity"/>
    <property type="evidence" value="ECO:0007669"/>
    <property type="project" value="UniProtKB-KW"/>
</dbReference>
<keyword evidence="2" id="KW-0560">Oxidoreductase</keyword>
<dbReference type="GO" id="GO:0000166">
    <property type="term" value="F:nucleotide binding"/>
    <property type="evidence" value="ECO:0007669"/>
    <property type="project" value="InterPro"/>
</dbReference>
<evidence type="ECO:0000256" key="2">
    <source>
        <dbReference type="ARBA" id="ARBA00023002"/>
    </source>
</evidence>
<dbReference type="Gene3D" id="3.30.360.10">
    <property type="entry name" value="Dihydrodipicolinate Reductase, domain 2"/>
    <property type="match status" value="1"/>
</dbReference>
<gene>
    <name evidence="5" type="ORF">Aocu_00080</name>
</gene>
<dbReference type="PANTHER" id="PTHR43818">
    <property type="entry name" value="BCDNA.GH03377"/>
    <property type="match status" value="1"/>
</dbReference>
<evidence type="ECO:0000259" key="3">
    <source>
        <dbReference type="Pfam" id="PF01408"/>
    </source>
</evidence>
<proteinExistence type="inferred from homology"/>
<feature type="domain" description="Gfo/Idh/MocA-like oxidoreductase C-terminal" evidence="4">
    <location>
        <begin position="137"/>
        <end position="348"/>
    </location>
</feature>
<sequence length="351" mass="40182">MKKYNVGIIGIGQIAYVHIEALKELYNVSIVSLCSRSNVEEKALKLGISKYTNDYKEMIDHHGVDAVHICTPNDTHLEIARYAMERGVHVILEKPMTKDFKEAYELYQLSLKYKVICKIHFHNRFYPIHQYVKAHMDSIGDIFLISGRYVQDWMGDPNKTNWRANQKSSGLTRAISDIGTHFFDLIEFVTNHQVVSVLASFKRVYDERAGEAIDTEDLGVVLFKTDKGAIGSCIISQVSIGHGNQLDYEINGKKGTIIHDCKSIFEASISKLNQEKESIKVDSIKQLKNEPPFKVLGFKDAFREAFRTFYHEIETNEPNDYATFKEGLHSMRIVDAIYQSSIKESWININD</sequence>
<evidence type="ECO:0000313" key="5">
    <source>
        <dbReference type="EMBL" id="CDR30081.1"/>
    </source>
</evidence>
<keyword evidence="6" id="KW-1185">Reference proteome</keyword>
<comment type="similarity">
    <text evidence="1">Belongs to the Gfo/Idh/MocA family.</text>
</comment>
<dbReference type="Gene3D" id="3.40.50.720">
    <property type="entry name" value="NAD(P)-binding Rossmann-like Domain"/>
    <property type="match status" value="1"/>
</dbReference>
<dbReference type="InterPro" id="IPR004104">
    <property type="entry name" value="Gfo/Idh/MocA-like_OxRdtase_C"/>
</dbReference>
<dbReference type="PATRIC" id="fig|35623.3.peg.8"/>
<evidence type="ECO:0000256" key="1">
    <source>
        <dbReference type="ARBA" id="ARBA00010928"/>
    </source>
</evidence>
<dbReference type="EMBL" id="LK028559">
    <property type="protein sequence ID" value="CDR30081.1"/>
    <property type="molecule type" value="Genomic_DNA"/>
</dbReference>
<dbReference type="AlphaFoldDB" id="A0A061AEX1"/>
<feature type="domain" description="Gfo/Idh/MocA-like oxidoreductase N-terminal" evidence="3">
    <location>
        <begin position="5"/>
        <end position="119"/>
    </location>
</feature>
<dbReference type="OrthoDB" id="9815825at2"/>
<reference evidence="6" key="1">
    <citation type="submission" date="2014-05" db="EMBL/GenBank/DDBJ databases">
        <authorList>
            <person name="Kube M."/>
        </authorList>
    </citation>
    <scope>NUCLEOTIDE SEQUENCE [LARGE SCALE GENOMIC DNA]</scope>
</reference>
<dbReference type="InterPro" id="IPR000683">
    <property type="entry name" value="Gfo/Idh/MocA-like_OxRdtase_N"/>
</dbReference>
<accession>A0A061AEX1</accession>
<dbReference type="FunCoup" id="A0A061AEX1">
    <property type="interactions" value="237"/>
</dbReference>
<dbReference type="InterPro" id="IPR036291">
    <property type="entry name" value="NAD(P)-bd_dom_sf"/>
</dbReference>
<evidence type="ECO:0000313" key="6">
    <source>
        <dbReference type="Proteomes" id="UP000032434"/>
    </source>
</evidence>
<dbReference type="HOGENOM" id="CLU_023194_17_2_14"/>
<name>A0A061AEX1_9MOLU</name>
<evidence type="ECO:0000259" key="4">
    <source>
        <dbReference type="Pfam" id="PF02894"/>
    </source>
</evidence>
<dbReference type="Proteomes" id="UP000032434">
    <property type="component" value="Chromosome 1"/>
</dbReference>
<dbReference type="RefSeq" id="WP_045748690.1">
    <property type="nucleotide sequence ID" value="NZ_FUZK01000004.1"/>
</dbReference>
<dbReference type="InterPro" id="IPR050463">
    <property type="entry name" value="Gfo/Idh/MocA_oxidrdct_glycsds"/>
</dbReference>
<protein>
    <submittedName>
        <fullName evidence="5">NAD(P)-binding oxidoreductase</fullName>
    </submittedName>
</protein>
<dbReference type="InParanoid" id="A0A061AEX1"/>
<dbReference type="PANTHER" id="PTHR43818:SF11">
    <property type="entry name" value="BCDNA.GH03377"/>
    <property type="match status" value="1"/>
</dbReference>
<dbReference type="SUPFAM" id="SSF51735">
    <property type="entry name" value="NAD(P)-binding Rossmann-fold domains"/>
    <property type="match status" value="1"/>
</dbReference>
<dbReference type="STRING" id="35623.Aocu_00080"/>
<dbReference type="SUPFAM" id="SSF55347">
    <property type="entry name" value="Glyceraldehyde-3-phosphate dehydrogenase-like, C-terminal domain"/>
    <property type="match status" value="1"/>
</dbReference>
<organism evidence="5 6">
    <name type="scientific">Acholeplasma oculi</name>
    <dbReference type="NCBI Taxonomy" id="35623"/>
    <lineage>
        <taxon>Bacteria</taxon>
        <taxon>Bacillati</taxon>
        <taxon>Mycoplasmatota</taxon>
        <taxon>Mollicutes</taxon>
        <taxon>Acholeplasmatales</taxon>
        <taxon>Acholeplasmataceae</taxon>
        <taxon>Acholeplasma</taxon>
    </lineage>
</organism>
<dbReference type="Pfam" id="PF01408">
    <property type="entry name" value="GFO_IDH_MocA"/>
    <property type="match status" value="1"/>
</dbReference>
<dbReference type="Pfam" id="PF02894">
    <property type="entry name" value="GFO_IDH_MocA_C"/>
    <property type="match status" value="1"/>
</dbReference>
<dbReference type="KEGG" id="aoc:Aocu_00080"/>